<dbReference type="Pfam" id="PF00226">
    <property type="entry name" value="DnaJ"/>
    <property type="match status" value="1"/>
</dbReference>
<feature type="domain" description="J" evidence="3">
    <location>
        <begin position="3"/>
        <end position="68"/>
    </location>
</feature>
<name>A0A1M4VX70_9HYPH</name>
<dbReference type="CDD" id="cd10747">
    <property type="entry name" value="DnaJ_C"/>
    <property type="match status" value="1"/>
</dbReference>
<feature type="region of interest" description="Disordered" evidence="2">
    <location>
        <begin position="24"/>
        <end position="44"/>
    </location>
</feature>
<dbReference type="CDD" id="cd06257">
    <property type="entry name" value="DnaJ"/>
    <property type="match status" value="1"/>
</dbReference>
<dbReference type="InterPro" id="IPR001623">
    <property type="entry name" value="DnaJ_domain"/>
</dbReference>
<dbReference type="STRING" id="1122133.SAMN02745157_0821"/>
<keyword evidence="5" id="KW-1185">Reference proteome</keyword>
<dbReference type="Gene3D" id="2.60.260.20">
    <property type="entry name" value="Urease metallochaperone UreE, N-terminal domain"/>
    <property type="match status" value="2"/>
</dbReference>
<dbReference type="PROSITE" id="PS50076">
    <property type="entry name" value="DNAJ_2"/>
    <property type="match status" value="1"/>
</dbReference>
<evidence type="ECO:0000256" key="1">
    <source>
        <dbReference type="ARBA" id="ARBA00023186"/>
    </source>
</evidence>
<dbReference type="EMBL" id="FQUP01000001">
    <property type="protein sequence ID" value="SHE73654.1"/>
    <property type="molecule type" value="Genomic_DNA"/>
</dbReference>
<reference evidence="4 5" key="1">
    <citation type="submission" date="2016-11" db="EMBL/GenBank/DDBJ databases">
        <authorList>
            <person name="Jaros S."/>
            <person name="Januszkiewicz K."/>
            <person name="Wedrychowicz H."/>
        </authorList>
    </citation>
    <scope>NUCLEOTIDE SEQUENCE [LARGE SCALE GENOMIC DNA]</scope>
    <source>
        <strain evidence="4 5">DSM 19436</strain>
    </source>
</reference>
<dbReference type="GO" id="GO:0005737">
    <property type="term" value="C:cytoplasm"/>
    <property type="evidence" value="ECO:0007669"/>
    <property type="project" value="TreeGrafter"/>
</dbReference>
<dbReference type="Proteomes" id="UP000184485">
    <property type="component" value="Unassembled WGS sequence"/>
</dbReference>
<organism evidence="4 5">
    <name type="scientific">Kaistia soli DSM 19436</name>
    <dbReference type="NCBI Taxonomy" id="1122133"/>
    <lineage>
        <taxon>Bacteria</taxon>
        <taxon>Pseudomonadati</taxon>
        <taxon>Pseudomonadota</taxon>
        <taxon>Alphaproteobacteria</taxon>
        <taxon>Hyphomicrobiales</taxon>
        <taxon>Kaistiaceae</taxon>
        <taxon>Kaistia</taxon>
    </lineage>
</organism>
<dbReference type="InterPro" id="IPR036869">
    <property type="entry name" value="J_dom_sf"/>
</dbReference>
<feature type="region of interest" description="Disordered" evidence="2">
    <location>
        <begin position="128"/>
        <end position="147"/>
    </location>
</feature>
<proteinExistence type="predicted"/>
<dbReference type="AlphaFoldDB" id="A0A1M4VX70"/>
<dbReference type="InterPro" id="IPR008971">
    <property type="entry name" value="HSP40/DnaJ_pept-bd"/>
</dbReference>
<feature type="compositionally biased region" description="Basic and acidic residues" evidence="2">
    <location>
        <begin position="30"/>
        <end position="44"/>
    </location>
</feature>
<dbReference type="RefSeq" id="WP_073051482.1">
    <property type="nucleotide sequence ID" value="NZ_FQUP01000001.1"/>
</dbReference>
<dbReference type="FunFam" id="2.60.260.20:FF:000013">
    <property type="entry name" value="DnaJ subfamily B member 11"/>
    <property type="match status" value="1"/>
</dbReference>
<gene>
    <name evidence="4" type="ORF">SAMN02745157_0821</name>
</gene>
<dbReference type="Pfam" id="PF01556">
    <property type="entry name" value="DnaJ_C"/>
    <property type="match status" value="1"/>
</dbReference>
<accession>A0A1M4VX70</accession>
<dbReference type="SMART" id="SM00271">
    <property type="entry name" value="DnaJ"/>
    <property type="match status" value="1"/>
</dbReference>
<dbReference type="PANTHER" id="PTHR43096">
    <property type="entry name" value="DNAJ HOMOLOG 1, MITOCHONDRIAL-RELATED"/>
    <property type="match status" value="1"/>
</dbReference>
<evidence type="ECO:0000256" key="2">
    <source>
        <dbReference type="SAM" id="MobiDB-lite"/>
    </source>
</evidence>
<protein>
    <submittedName>
        <fullName evidence="4">DnaJ-class molecular chaperone with C-terminal Zn finger domain</fullName>
    </submittedName>
</protein>
<dbReference type="PRINTS" id="PR00625">
    <property type="entry name" value="JDOMAIN"/>
</dbReference>
<evidence type="ECO:0000313" key="4">
    <source>
        <dbReference type="EMBL" id="SHE73654.1"/>
    </source>
</evidence>
<evidence type="ECO:0000259" key="3">
    <source>
        <dbReference type="PROSITE" id="PS50076"/>
    </source>
</evidence>
<dbReference type="InterPro" id="IPR002939">
    <property type="entry name" value="DnaJ_C"/>
</dbReference>
<dbReference type="Gene3D" id="1.10.287.110">
    <property type="entry name" value="DnaJ domain"/>
    <property type="match status" value="1"/>
</dbReference>
<keyword evidence="1" id="KW-0143">Chaperone</keyword>
<sequence length="323" mass="34773">MRDPYQVLGVEKTASEAEIKKAFRRLAKSSHPDRNKDDPKAQDRFAELNSAYEIVGDKEKREKFDRGEIGADGKPRFQGGGFDDFQGFSSRGPRPGPGAQSFRWTNEGGGATDDDILSEILSGFSSRAGFGGRRGAGPRPQQTRTPGEDVNAAVAVTLEQIVLGEKVRAELPTGRTLEVAIPPGTRSGKQIRLRGQGWASQDGGPAGDAMVTVEFIPHPLFKVEGDNLRVDLPVTLDEAVLGAKVRVPTLGGSVTMTVPANSNGGRVMRLKGKGLPTTTGGHGDLLVALRIMLPETVDPELEALMQRWRDSNRYSVRGPEYGA</sequence>
<dbReference type="SUPFAM" id="SSF46565">
    <property type="entry name" value="Chaperone J-domain"/>
    <property type="match status" value="1"/>
</dbReference>
<dbReference type="GO" id="GO:0042026">
    <property type="term" value="P:protein refolding"/>
    <property type="evidence" value="ECO:0007669"/>
    <property type="project" value="TreeGrafter"/>
</dbReference>
<dbReference type="PANTHER" id="PTHR43096:SF52">
    <property type="entry name" value="DNAJ HOMOLOG 1, MITOCHONDRIAL-RELATED"/>
    <property type="match status" value="1"/>
</dbReference>
<dbReference type="SUPFAM" id="SSF49493">
    <property type="entry name" value="HSP40/DnaJ peptide-binding domain"/>
    <property type="match status" value="2"/>
</dbReference>
<evidence type="ECO:0000313" key="5">
    <source>
        <dbReference type="Proteomes" id="UP000184485"/>
    </source>
</evidence>
<dbReference type="GO" id="GO:0051082">
    <property type="term" value="F:unfolded protein binding"/>
    <property type="evidence" value="ECO:0007669"/>
    <property type="project" value="InterPro"/>
</dbReference>
<dbReference type="OrthoDB" id="9779889at2"/>